<feature type="disulfide bond" description="Redox-active" evidence="19">
    <location>
        <begin position="561"/>
        <end position="564"/>
    </location>
</feature>
<keyword evidence="13 21" id="KW-0472">Membrane</keyword>
<dbReference type="PROSITE" id="PS00194">
    <property type="entry name" value="THIOREDOXIN_1"/>
    <property type="match status" value="3"/>
</dbReference>
<dbReference type="PROSITE" id="PS51013">
    <property type="entry name" value="PANNEXIN"/>
    <property type="match status" value="1"/>
</dbReference>
<gene>
    <name evidence="21" type="primary">inx</name>
    <name evidence="25" type="ORF">QVE165_LOCUS11373</name>
</gene>
<evidence type="ECO:0000256" key="10">
    <source>
        <dbReference type="ARBA" id="ARBA00022824"/>
    </source>
</evidence>
<dbReference type="FunFam" id="3.40.30.10:FF:000017">
    <property type="entry name" value="Protein disulfide-isomerase A4"/>
    <property type="match status" value="1"/>
</dbReference>
<dbReference type="PROSITE" id="PS50866">
    <property type="entry name" value="GOLD"/>
    <property type="match status" value="1"/>
</dbReference>
<dbReference type="CDD" id="cd02995">
    <property type="entry name" value="PDI_a_PDI_a'_C"/>
    <property type="match status" value="1"/>
</dbReference>
<keyword evidence="11 21" id="KW-1133">Transmembrane helix</keyword>
<dbReference type="CDD" id="cd02961">
    <property type="entry name" value="PDI_a_family"/>
    <property type="match status" value="2"/>
</dbReference>
<dbReference type="GlyCosmos" id="A0A814BX23">
    <property type="glycosylation" value="1 site, No reported glycans"/>
</dbReference>
<keyword evidence="26" id="KW-1185">Reference proteome</keyword>
<dbReference type="PANTHER" id="PTHR18929">
    <property type="entry name" value="PROTEIN DISULFIDE ISOMERASE"/>
    <property type="match status" value="1"/>
</dbReference>
<evidence type="ECO:0000256" key="17">
    <source>
        <dbReference type="ARBA" id="ARBA00023303"/>
    </source>
</evidence>
<evidence type="ECO:0000256" key="21">
    <source>
        <dbReference type="RuleBase" id="RU010713"/>
    </source>
</evidence>
<keyword evidence="12 21" id="KW-0406">Ion transport</keyword>
<comment type="caution">
    <text evidence="25">The sequence shown here is derived from an EMBL/GenBank/DDBJ whole genome shotgun (WGS) entry which is preliminary data.</text>
</comment>
<evidence type="ECO:0000256" key="3">
    <source>
        <dbReference type="ARBA" id="ARBA00004651"/>
    </source>
</evidence>
<evidence type="ECO:0000256" key="13">
    <source>
        <dbReference type="ARBA" id="ARBA00023136"/>
    </source>
</evidence>
<dbReference type="GO" id="GO:0005921">
    <property type="term" value="C:gap junction"/>
    <property type="evidence" value="ECO:0007669"/>
    <property type="project" value="UniProtKB-UniRule"/>
</dbReference>
<feature type="domain" description="Thioredoxin" evidence="24">
    <location>
        <begin position="391"/>
        <end position="524"/>
    </location>
</feature>
<dbReference type="Pfam" id="PF13848">
    <property type="entry name" value="Thioredoxin_6"/>
    <property type="match status" value="1"/>
</dbReference>
<dbReference type="Proteomes" id="UP000663832">
    <property type="component" value="Unassembled WGS sequence"/>
</dbReference>
<dbReference type="InterPro" id="IPR017937">
    <property type="entry name" value="Thioredoxin_CS"/>
</dbReference>
<feature type="disulfide bond" description="Redox-active" evidence="19">
    <location>
        <begin position="912"/>
        <end position="915"/>
    </location>
</feature>
<reference evidence="25" key="1">
    <citation type="submission" date="2021-02" db="EMBL/GenBank/DDBJ databases">
        <authorList>
            <person name="Nowell W R."/>
        </authorList>
    </citation>
    <scope>NUCLEOTIDE SEQUENCE</scope>
</reference>
<sequence>MLYPVIDAFSKLGLPRIKNDDFYDRLSRRYSMIIIGICFTIVTSTNFVGNPINCYTHNIAGDHLSYVNWVCWISSSYYLPFDKPLPNRNQTRPERIPYYQWVPFILFIMMMLFYIPGFIWRKLNRNCGIDTKAITNIMSGMDQLNSENRKDPMISLAKHIDKALTYQRDYHHGFIYSTWKRFSCLICCTVGQRSGNYLAFVSTRKCLKEEVHKDTMVTGDYDITSLPGLSTHLEVKDTKGHILYNKEDATKGRFAFTTEDFDIFDICVETKLPHGQQKHHLSPQHSTKEVTIKIKHGVETKDYEALAKANNLKPLEVELNRLEDLTTSIVSDFAYMKQREEEMRTTNESTNNKVLYFSIFSMCCLMSLALWQVLYLLHCRMRSILLLTFFFLLTWAVDDFSTADDDNAILSGPNIVVDLSKDNFTQYIQQNPVVLVEFYAPWCGHCKQLAPFYEQAARLMKDEENPVAFAKIDATIEQSLAMEYSIEGYPTLKIFHKNSQKPVDYDGPRQPASAIADFMKTFADPTWTPPPSDVIELTQENFEKFTTDEELTLVEFYAPWCGHCKRLEPKFEKAATLLKKDTNIRLAKVDSTVETELATSHNITGYPTLFVYRKGGKRIRYDGEQTEHGIVSTMKELLSLPSREIRNMNDYKNLFRKNDQPVIIGVFQNDQDHLYQLFIDYAYTKRKVFQFGHTFEKFSVFDDVQSPAIVLQHHSDVRSKYEKEKFIFNKHNANENDFELFIEQYQIPLVGILTEENQRNIYLSRRPICVVMYDLDFSFEHRERTQYWRNKILNVANNYKDKYTFAVADEEKMSGLLKEFALEESAEDVNVGCFDKNGLKYRMDDDDEFTSESFEEFVSKLIKGKVKPYFKSQPIPKQSVTNGIHTVVAKNFEKIVKDKTKNAVVFFYAPWCGHCTNFKPTYMKLAQRYTSQSNLILTQIDASANDIPSGFEVTGFPTIYFVPMNNQPVKYEGNRDINDLVNFIDKNLQSKSEL</sequence>
<comment type="function">
    <text evidence="21">Structural component of the gap junctions.</text>
</comment>
<feature type="transmembrane region" description="Helical" evidence="21">
    <location>
        <begin position="64"/>
        <end position="81"/>
    </location>
</feature>
<protein>
    <recommendedName>
        <fullName evidence="21 22">Multifunctional fusion protein</fullName>
    </recommendedName>
    <domain>
        <recommendedName>
            <fullName evidence="22">Protein disulfide-isomerase</fullName>
            <ecNumber evidence="22">5.3.4.1</ecNumber>
        </recommendedName>
    </domain>
    <domain>
        <recommendedName>
            <fullName evidence="21">Innexin</fullName>
        </recommendedName>
    </domain>
</protein>
<evidence type="ECO:0000259" key="23">
    <source>
        <dbReference type="PROSITE" id="PS50866"/>
    </source>
</evidence>
<feature type="transmembrane region" description="Helical" evidence="21">
    <location>
        <begin position="101"/>
        <end position="120"/>
    </location>
</feature>
<evidence type="ECO:0000256" key="18">
    <source>
        <dbReference type="PIRSR" id="PIRSR600990-52"/>
    </source>
</evidence>
<evidence type="ECO:0000259" key="24">
    <source>
        <dbReference type="PROSITE" id="PS51352"/>
    </source>
</evidence>
<dbReference type="Pfam" id="PF00085">
    <property type="entry name" value="Thioredoxin"/>
    <property type="match status" value="3"/>
</dbReference>
<comment type="similarity">
    <text evidence="21">Belongs to the pannexin family.</text>
</comment>
<dbReference type="Gene3D" id="3.40.30.10">
    <property type="entry name" value="Glutaredoxin"/>
    <property type="match status" value="5"/>
</dbReference>
<evidence type="ECO:0000313" key="25">
    <source>
        <dbReference type="EMBL" id="CAF0935960.1"/>
    </source>
</evidence>
<evidence type="ECO:0000256" key="19">
    <source>
        <dbReference type="PIRSR" id="PIRSR605792-51"/>
    </source>
</evidence>
<dbReference type="GO" id="GO:0005788">
    <property type="term" value="C:endoplasmic reticulum lumen"/>
    <property type="evidence" value="ECO:0007669"/>
    <property type="project" value="UniProtKB-SubCell"/>
</dbReference>
<evidence type="ECO:0000256" key="12">
    <source>
        <dbReference type="ARBA" id="ARBA00023065"/>
    </source>
</evidence>
<feature type="glycosylation site" description="N-linked (GlcNAc...) asparagine" evidence="18">
    <location>
        <position position="58"/>
    </location>
</feature>
<keyword evidence="18" id="KW-0325">Glycoprotein</keyword>
<feature type="transmembrane region" description="Helical" evidence="21">
    <location>
        <begin position="354"/>
        <end position="377"/>
    </location>
</feature>
<evidence type="ECO:0000256" key="16">
    <source>
        <dbReference type="ARBA" id="ARBA00023284"/>
    </source>
</evidence>
<dbReference type="InterPro" id="IPR036249">
    <property type="entry name" value="Thioredoxin-like_sf"/>
</dbReference>
<keyword evidence="16 19" id="KW-0676">Redox-active center</keyword>
<evidence type="ECO:0000256" key="20">
    <source>
        <dbReference type="RuleBase" id="RU004208"/>
    </source>
</evidence>
<dbReference type="GO" id="GO:0003756">
    <property type="term" value="F:protein disulfide isomerase activity"/>
    <property type="evidence" value="ECO:0007669"/>
    <property type="project" value="UniProtKB-EC"/>
</dbReference>
<feature type="transmembrane region" description="Helical" evidence="21">
    <location>
        <begin position="32"/>
        <end position="52"/>
    </location>
</feature>
<keyword evidence="10" id="KW-0256">Endoplasmic reticulum</keyword>
<keyword evidence="8" id="KW-0732">Signal</keyword>
<keyword evidence="15 22" id="KW-0413">Isomerase</keyword>
<dbReference type="InterPro" id="IPR009038">
    <property type="entry name" value="GOLD_dom"/>
</dbReference>
<dbReference type="PRINTS" id="PR01262">
    <property type="entry name" value="INNEXIN"/>
</dbReference>
<evidence type="ECO:0000256" key="6">
    <source>
        <dbReference type="ARBA" id="ARBA00022475"/>
    </source>
</evidence>
<dbReference type="InterPro" id="IPR005792">
    <property type="entry name" value="Prot_disulphide_isomerase"/>
</dbReference>
<dbReference type="GO" id="GO:0034976">
    <property type="term" value="P:response to endoplasmic reticulum stress"/>
    <property type="evidence" value="ECO:0007669"/>
    <property type="project" value="TreeGrafter"/>
</dbReference>
<dbReference type="InterPro" id="IPR000990">
    <property type="entry name" value="Innexin"/>
</dbReference>
<evidence type="ECO:0000256" key="15">
    <source>
        <dbReference type="ARBA" id="ARBA00023235"/>
    </source>
</evidence>
<dbReference type="EMBL" id="CAJNOM010000055">
    <property type="protein sequence ID" value="CAF0935960.1"/>
    <property type="molecule type" value="Genomic_DNA"/>
</dbReference>
<comment type="similarity">
    <text evidence="4 20">Belongs to the protein disulfide isomerase family.</text>
</comment>
<dbReference type="SMART" id="SM01190">
    <property type="entry name" value="EMP24_GP25L"/>
    <property type="match status" value="1"/>
</dbReference>
<evidence type="ECO:0000256" key="1">
    <source>
        <dbReference type="ARBA" id="ARBA00001182"/>
    </source>
</evidence>
<evidence type="ECO:0000313" key="26">
    <source>
        <dbReference type="Proteomes" id="UP000663832"/>
    </source>
</evidence>
<dbReference type="PROSITE" id="PS51352">
    <property type="entry name" value="THIOREDOXIN_2"/>
    <property type="match status" value="3"/>
</dbReference>
<proteinExistence type="inferred from homology"/>
<keyword evidence="17 21" id="KW-0407">Ion channel</keyword>
<name>A0A814BX23_9BILA</name>
<evidence type="ECO:0000256" key="14">
    <source>
        <dbReference type="ARBA" id="ARBA00023157"/>
    </source>
</evidence>
<keyword evidence="6" id="KW-1003">Cell membrane</keyword>
<dbReference type="FunFam" id="3.40.30.10:FF:000107">
    <property type="entry name" value="Protein disulfide-isomerase 5-2"/>
    <property type="match status" value="1"/>
</dbReference>
<dbReference type="SUPFAM" id="SSF52833">
    <property type="entry name" value="Thioredoxin-like"/>
    <property type="match status" value="5"/>
</dbReference>
<evidence type="ECO:0000256" key="11">
    <source>
        <dbReference type="ARBA" id="ARBA00022989"/>
    </source>
</evidence>
<evidence type="ECO:0000256" key="4">
    <source>
        <dbReference type="ARBA" id="ARBA00006347"/>
    </source>
</evidence>
<evidence type="ECO:0000256" key="5">
    <source>
        <dbReference type="ARBA" id="ARBA00022448"/>
    </source>
</evidence>
<dbReference type="InterPro" id="IPR005788">
    <property type="entry name" value="PDI_thioredoxin-like_dom"/>
</dbReference>
<dbReference type="NCBIfam" id="TIGR01130">
    <property type="entry name" value="ER_PDI_fam"/>
    <property type="match status" value="1"/>
</dbReference>
<dbReference type="AlphaFoldDB" id="A0A814BX23"/>
<dbReference type="InterPro" id="IPR013766">
    <property type="entry name" value="Thioredoxin_domain"/>
</dbReference>
<dbReference type="EC" id="5.3.4.1" evidence="22"/>
<dbReference type="GO" id="GO:0034220">
    <property type="term" value="P:monoatomic ion transmembrane transport"/>
    <property type="evidence" value="ECO:0007669"/>
    <property type="project" value="UniProtKB-KW"/>
</dbReference>
<dbReference type="Pfam" id="PF01105">
    <property type="entry name" value="EMP24_GP25L"/>
    <property type="match status" value="1"/>
</dbReference>
<dbReference type="GO" id="GO:0009986">
    <property type="term" value="C:cell surface"/>
    <property type="evidence" value="ECO:0007669"/>
    <property type="project" value="TreeGrafter"/>
</dbReference>
<dbReference type="GO" id="GO:0005886">
    <property type="term" value="C:plasma membrane"/>
    <property type="evidence" value="ECO:0007669"/>
    <property type="project" value="UniProtKB-SubCell"/>
</dbReference>
<keyword evidence="5 21" id="KW-0813">Transport</keyword>
<keyword evidence="14 19" id="KW-1015">Disulfide bond</keyword>
<keyword evidence="9" id="KW-0677">Repeat</keyword>
<dbReference type="Pfam" id="PF00876">
    <property type="entry name" value="Innexin"/>
    <property type="match status" value="1"/>
</dbReference>
<evidence type="ECO:0000256" key="7">
    <source>
        <dbReference type="ARBA" id="ARBA00022692"/>
    </source>
</evidence>
<evidence type="ECO:0000256" key="8">
    <source>
        <dbReference type="ARBA" id="ARBA00022729"/>
    </source>
</evidence>
<evidence type="ECO:0000256" key="2">
    <source>
        <dbReference type="ARBA" id="ARBA00004319"/>
    </source>
</evidence>
<feature type="domain" description="Thioredoxin" evidence="24">
    <location>
        <begin position="861"/>
        <end position="989"/>
    </location>
</feature>
<comment type="catalytic activity">
    <reaction evidence="1 22">
        <text>Catalyzes the rearrangement of -S-S- bonds in proteins.</text>
        <dbReference type="EC" id="5.3.4.1"/>
    </reaction>
</comment>
<dbReference type="PANTHER" id="PTHR18929:SF210">
    <property type="entry name" value="PROTEIN DISULFIDE-ISOMERASE A4"/>
    <property type="match status" value="1"/>
</dbReference>
<comment type="subcellular location">
    <subcellularLocation>
        <location evidence="3 21">Cell membrane</location>
        <topology evidence="3 21">Multi-pass membrane protein</topology>
    </subcellularLocation>
    <subcellularLocation>
        <location evidence="2">Endoplasmic reticulum lumen</location>
    </subcellularLocation>
</comment>
<dbReference type="NCBIfam" id="TIGR01126">
    <property type="entry name" value="pdi_dom"/>
    <property type="match status" value="1"/>
</dbReference>
<dbReference type="OrthoDB" id="427280at2759"/>
<evidence type="ECO:0000256" key="22">
    <source>
        <dbReference type="RuleBase" id="RU361130"/>
    </source>
</evidence>
<dbReference type="GO" id="GO:0006457">
    <property type="term" value="P:protein folding"/>
    <property type="evidence" value="ECO:0007669"/>
    <property type="project" value="TreeGrafter"/>
</dbReference>
<feature type="domain" description="Thioredoxin" evidence="24">
    <location>
        <begin position="526"/>
        <end position="639"/>
    </location>
</feature>
<feature type="domain" description="GOLD" evidence="23">
    <location>
        <begin position="204"/>
        <end position="321"/>
    </location>
</feature>
<accession>A0A814BX23</accession>
<keyword evidence="7 21" id="KW-0812">Transmembrane</keyword>
<evidence type="ECO:0000256" key="9">
    <source>
        <dbReference type="ARBA" id="ARBA00022737"/>
    </source>
</evidence>
<organism evidence="25 26">
    <name type="scientific">Adineta steineri</name>
    <dbReference type="NCBI Taxonomy" id="433720"/>
    <lineage>
        <taxon>Eukaryota</taxon>
        <taxon>Metazoa</taxon>
        <taxon>Spiralia</taxon>
        <taxon>Gnathifera</taxon>
        <taxon>Rotifera</taxon>
        <taxon>Eurotatoria</taxon>
        <taxon>Bdelloidea</taxon>
        <taxon>Adinetida</taxon>
        <taxon>Adinetidae</taxon>
        <taxon>Adineta</taxon>
    </lineage>
</organism>